<reference evidence="5 7" key="4">
    <citation type="submission" date="2019-09" db="EMBL/GenBank/DDBJ databases">
        <authorList>
            <person name="Depoorter E."/>
        </authorList>
    </citation>
    <scope>NUCLEOTIDE SEQUENCE [LARGE SCALE GENOMIC DNA]</scope>
    <source>
        <strain evidence="5">LMG 13014</strain>
    </source>
</reference>
<dbReference type="OrthoDB" id="9813719at2"/>
<evidence type="ECO:0000313" key="4">
    <source>
        <dbReference type="EMBL" id="OXI29628.1"/>
    </source>
</evidence>
<reference evidence="4" key="2">
    <citation type="submission" date="2017-06" db="EMBL/GenBank/DDBJ databases">
        <authorList>
            <person name="Kim H.J."/>
            <person name="Triplett B.A."/>
        </authorList>
    </citation>
    <scope>NUCLEOTIDE SEQUENCE [LARGE SCALE GENOMIC DNA]</scope>
    <source>
        <strain evidence="4">AU17325</strain>
    </source>
</reference>
<dbReference type="InterPro" id="IPR036597">
    <property type="entry name" value="Fido-like_dom_sf"/>
</dbReference>
<accession>A0A228HHT1</accession>
<evidence type="ECO:0000313" key="5">
    <source>
        <dbReference type="EMBL" id="VWC52208.1"/>
    </source>
</evidence>
<keyword evidence="2" id="KW-0547">Nucleotide-binding</keyword>
<dbReference type="PANTHER" id="PTHR13504">
    <property type="entry name" value="FIDO DOMAIN-CONTAINING PROTEIN DDB_G0283145"/>
    <property type="match status" value="1"/>
</dbReference>
<dbReference type="EMBL" id="NKFA01000052">
    <property type="protein sequence ID" value="OXI29628.1"/>
    <property type="molecule type" value="Genomic_DNA"/>
</dbReference>
<evidence type="ECO:0000256" key="2">
    <source>
        <dbReference type="PIRSR" id="PIRSR640198-2"/>
    </source>
</evidence>
<name>A0A228HHT1_9BURK</name>
<evidence type="ECO:0000313" key="7">
    <source>
        <dbReference type="Proteomes" id="UP000494261"/>
    </source>
</evidence>
<dbReference type="AlphaFoldDB" id="A0A228HHT1"/>
<dbReference type="GeneID" id="99665085"/>
<dbReference type="RefSeq" id="WP_089454809.1">
    <property type="nucleotide sequence ID" value="NZ_CABVQC010000103.1"/>
</dbReference>
<keyword evidence="5" id="KW-0132">Cell division</keyword>
<protein>
    <submittedName>
        <fullName evidence="5">Cell division protein Fic</fullName>
    </submittedName>
    <submittedName>
        <fullName evidence="4">Cell filamentation protein Fic</fullName>
    </submittedName>
</protein>
<feature type="binding site" evidence="2">
    <location>
        <begin position="453"/>
        <end position="460"/>
    </location>
    <ligand>
        <name>ATP</name>
        <dbReference type="ChEBI" id="CHEBI:30616"/>
    </ligand>
</feature>
<dbReference type="Proteomes" id="UP000494261">
    <property type="component" value="Unassembled WGS sequence"/>
</dbReference>
<dbReference type="Gene3D" id="1.10.3290.10">
    <property type="entry name" value="Fido-like domain"/>
    <property type="match status" value="1"/>
</dbReference>
<keyword evidence="5" id="KW-0131">Cell cycle</keyword>
<feature type="domain" description="Fido" evidence="3">
    <location>
        <begin position="363"/>
        <end position="507"/>
    </location>
</feature>
<dbReference type="Pfam" id="PF02661">
    <property type="entry name" value="Fic"/>
    <property type="match status" value="1"/>
</dbReference>
<dbReference type="Proteomes" id="UP000214600">
    <property type="component" value="Unassembled WGS sequence"/>
</dbReference>
<dbReference type="SUPFAM" id="SSF140931">
    <property type="entry name" value="Fic-like"/>
    <property type="match status" value="1"/>
</dbReference>
<dbReference type="PANTHER" id="PTHR13504:SF38">
    <property type="entry name" value="FIDO DOMAIN-CONTAINING PROTEIN"/>
    <property type="match status" value="1"/>
</dbReference>
<dbReference type="GO" id="GO:0051301">
    <property type="term" value="P:cell division"/>
    <property type="evidence" value="ECO:0007669"/>
    <property type="project" value="UniProtKB-KW"/>
</dbReference>
<proteinExistence type="predicted"/>
<evidence type="ECO:0000256" key="1">
    <source>
        <dbReference type="PIRSR" id="PIRSR640198-1"/>
    </source>
</evidence>
<dbReference type="PROSITE" id="PS51459">
    <property type="entry name" value="FIDO"/>
    <property type="match status" value="1"/>
</dbReference>
<organism evidence="4 6">
    <name type="scientific">Burkholderia aenigmatica</name>
    <dbReference type="NCBI Taxonomy" id="2015348"/>
    <lineage>
        <taxon>Bacteria</taxon>
        <taxon>Pseudomonadati</taxon>
        <taxon>Pseudomonadota</taxon>
        <taxon>Betaproteobacteria</taxon>
        <taxon>Burkholderiales</taxon>
        <taxon>Burkholderiaceae</taxon>
        <taxon>Burkholderia</taxon>
        <taxon>Burkholderia cepacia complex</taxon>
    </lineage>
</organism>
<dbReference type="InterPro" id="IPR003812">
    <property type="entry name" value="Fido"/>
</dbReference>
<reference evidence="4 6" key="3">
    <citation type="submission" date="2017-08" db="EMBL/GenBank/DDBJ databases">
        <title>WGS of novel Burkholderia cepaca complex species.</title>
        <authorList>
            <person name="Lipuma J."/>
            <person name="Spilker T."/>
        </authorList>
    </citation>
    <scope>NUCLEOTIDE SEQUENCE [LARGE SCALE GENOMIC DNA]</scope>
    <source>
        <strain evidence="4 6">AU17325</strain>
    </source>
</reference>
<dbReference type="GO" id="GO:0005524">
    <property type="term" value="F:ATP binding"/>
    <property type="evidence" value="ECO:0007669"/>
    <property type="project" value="UniProtKB-KW"/>
</dbReference>
<dbReference type="InterPro" id="IPR040198">
    <property type="entry name" value="Fido_containing"/>
</dbReference>
<sequence>MATSSKTKQSAKLASALKALKKLQDKHHGVVEHTDLTDEQRALLVDTGFLRSIMKGWYFCSNPGDGDGESTSWYATYWAFISRYLGKRFAKRYCLNPEASLLLHTGNTTIPAQVVAVVKEGSSYYLNLPASKSVFVYADENRVPKSRVEIRGLQVWPVAEALCLVGPQFFVNNAADAEIALMLVRNASEVLTTLLADDGKTAAAARLAGAFTFMGRPQETKRIVDSFAAAGRPIKPVNPFERQEPSLTPSRQRSPYVLRLRSMWARWRGAVIAAFPQPPGIGQDAAGYLAQVDERYVSDAYNSLSIEGYQVTDELIERVARGDWDPEGDPEHEKEKNTLAARGYFLAFQSIKESIARLFAGDNAGDIVEHDHHNWYAQLFGPSVQAGILAAHQLAGYRTGPIFIRNSLHAPVPRDAILDCLEALFDLIREEPHPAVRAVLGHHLFVFIHPYFDGNGRIGRFLMNVLLASGGYPWTVVRVGRRAEYMKALEQASVDGEITPLATFIAEEMTQWSPTRE</sequence>
<keyword evidence="2" id="KW-0067">ATP-binding</keyword>
<dbReference type="EMBL" id="CABVQC010000103">
    <property type="protein sequence ID" value="VWC52208.1"/>
    <property type="molecule type" value="Genomic_DNA"/>
</dbReference>
<accession>A0A6P2SNA7</accession>
<evidence type="ECO:0000259" key="3">
    <source>
        <dbReference type="PROSITE" id="PS51459"/>
    </source>
</evidence>
<reference evidence="6" key="1">
    <citation type="submission" date="2017-06" db="EMBL/GenBank/DDBJ databases">
        <authorList>
            <person name="LiPuma J."/>
            <person name="Spilker T."/>
        </authorList>
    </citation>
    <scope>NUCLEOTIDE SEQUENCE [LARGE SCALE GENOMIC DNA]</scope>
    <source>
        <strain evidence="6">AU17325</strain>
    </source>
</reference>
<evidence type="ECO:0000313" key="6">
    <source>
        <dbReference type="Proteomes" id="UP000214600"/>
    </source>
</evidence>
<gene>
    <name evidence="5" type="ORF">BLA13014_07937</name>
    <name evidence="4" type="ORF">CFB84_43570</name>
</gene>
<feature type="active site" evidence="1">
    <location>
        <position position="449"/>
    </location>
</feature>